<evidence type="ECO:0000259" key="7">
    <source>
        <dbReference type="Pfam" id="PF00441"/>
    </source>
</evidence>
<evidence type="ECO:0000259" key="9">
    <source>
        <dbReference type="Pfam" id="PF02771"/>
    </source>
</evidence>
<accession>A0ABX1S4C3</accession>
<dbReference type="Gene3D" id="2.40.110.10">
    <property type="entry name" value="Butyryl-CoA Dehydrogenase, subunit A, domain 2"/>
    <property type="match status" value="1"/>
</dbReference>
<evidence type="ECO:0000256" key="2">
    <source>
        <dbReference type="ARBA" id="ARBA00009347"/>
    </source>
</evidence>
<dbReference type="InterPro" id="IPR013786">
    <property type="entry name" value="AcylCoA_DH/ox_N"/>
</dbReference>
<dbReference type="PANTHER" id="PTHR43292:SF3">
    <property type="entry name" value="ACYL-COA DEHYDROGENASE FADE29"/>
    <property type="match status" value="1"/>
</dbReference>
<sequence>MSEIEQFRSRARKWLAEAGIPGVPLDLEERFAVLRDWQRTLFDAGWMGLSWPCEAGGQGLSPRHQFVFAEELARAHAPAPIGLIGLDVVGPSINAFGTPEQRARFLPPLLSGEEIWCQGFSEPGSGSDLASLRTRAVRDGEDYVVDGQKVWTSWGAYADWCALLCRTDPAAAPKHAGISYLLVDMTSPGITVRPIVQMTGDPEFCEVFFDGVRVPAANLLGEENGGWRIALDTLSRERGNYTMRRRVEIEWMLADAVAQLRAIPESRRADPRVAEEIGKADLALRVLEAQTRRTLDRLTADTGADPLDSIDKLVLNDTEQAVCAAIAELLGPFRVAPGTSPLGLDAGRWVHDHYYSRAASIYGGTAQIQRNIVAERLLGLPRG</sequence>
<dbReference type="InterPro" id="IPR052161">
    <property type="entry name" value="Mycobact_Acyl-CoA_DH"/>
</dbReference>
<dbReference type="Pfam" id="PF00441">
    <property type="entry name" value="Acyl-CoA_dh_1"/>
    <property type="match status" value="1"/>
</dbReference>
<evidence type="ECO:0000256" key="4">
    <source>
        <dbReference type="ARBA" id="ARBA00022827"/>
    </source>
</evidence>
<dbReference type="RefSeq" id="WP_169379319.1">
    <property type="nucleotide sequence ID" value="NZ_JAAXLA010000002.1"/>
</dbReference>
<evidence type="ECO:0000256" key="6">
    <source>
        <dbReference type="RuleBase" id="RU362125"/>
    </source>
</evidence>
<dbReference type="Pfam" id="PF02770">
    <property type="entry name" value="Acyl-CoA_dh_M"/>
    <property type="match status" value="1"/>
</dbReference>
<dbReference type="InterPro" id="IPR006091">
    <property type="entry name" value="Acyl-CoA_Oxase/DH_mid-dom"/>
</dbReference>
<feature type="domain" description="Acyl-CoA oxidase/dehydrogenase middle" evidence="8">
    <location>
        <begin position="117"/>
        <end position="212"/>
    </location>
</feature>
<dbReference type="Pfam" id="PF02771">
    <property type="entry name" value="Acyl-CoA_dh_N"/>
    <property type="match status" value="1"/>
</dbReference>
<evidence type="ECO:0000256" key="5">
    <source>
        <dbReference type="ARBA" id="ARBA00023002"/>
    </source>
</evidence>
<evidence type="ECO:0000256" key="3">
    <source>
        <dbReference type="ARBA" id="ARBA00022630"/>
    </source>
</evidence>
<dbReference type="SUPFAM" id="SSF56645">
    <property type="entry name" value="Acyl-CoA dehydrogenase NM domain-like"/>
    <property type="match status" value="1"/>
</dbReference>
<proteinExistence type="inferred from homology"/>
<dbReference type="Proteomes" id="UP000820669">
    <property type="component" value="Unassembled WGS sequence"/>
</dbReference>
<dbReference type="InterPro" id="IPR009100">
    <property type="entry name" value="AcylCoA_DH/oxidase_NM_dom_sf"/>
</dbReference>
<keyword evidence="4 6" id="KW-0274">FAD</keyword>
<dbReference type="PANTHER" id="PTHR43292">
    <property type="entry name" value="ACYL-COA DEHYDROGENASE"/>
    <property type="match status" value="1"/>
</dbReference>
<dbReference type="EMBL" id="JAAXLA010000002">
    <property type="protein sequence ID" value="NMH95940.1"/>
    <property type="molecule type" value="Genomic_DNA"/>
</dbReference>
<comment type="caution">
    <text evidence="10">The sequence shown here is derived from an EMBL/GenBank/DDBJ whole genome shotgun (WGS) entry which is preliminary data.</text>
</comment>
<dbReference type="Gene3D" id="1.10.540.10">
    <property type="entry name" value="Acyl-CoA dehydrogenase/oxidase, N-terminal domain"/>
    <property type="match status" value="1"/>
</dbReference>
<dbReference type="Gene3D" id="1.20.140.10">
    <property type="entry name" value="Butyryl-CoA Dehydrogenase, subunit A, domain 3"/>
    <property type="match status" value="1"/>
</dbReference>
<feature type="domain" description="Acyl-CoA dehydrogenase/oxidase C-terminal" evidence="7">
    <location>
        <begin position="224"/>
        <end position="378"/>
    </location>
</feature>
<evidence type="ECO:0000313" key="10">
    <source>
        <dbReference type="EMBL" id="NMH95940.1"/>
    </source>
</evidence>
<comment type="cofactor">
    <cofactor evidence="1 6">
        <name>FAD</name>
        <dbReference type="ChEBI" id="CHEBI:57692"/>
    </cofactor>
</comment>
<dbReference type="InterPro" id="IPR009075">
    <property type="entry name" value="AcylCo_DH/oxidase_C"/>
</dbReference>
<keyword evidence="5 6" id="KW-0560">Oxidoreductase</keyword>
<keyword evidence="11" id="KW-1185">Reference proteome</keyword>
<protein>
    <submittedName>
        <fullName evidence="10">Acyl-CoA dehydrogenase</fullName>
    </submittedName>
</protein>
<gene>
    <name evidence="10" type="ORF">HF526_01165</name>
</gene>
<dbReference type="InterPro" id="IPR046373">
    <property type="entry name" value="Acyl-CoA_Oxase/DH_mid-dom_sf"/>
</dbReference>
<evidence type="ECO:0000259" key="8">
    <source>
        <dbReference type="Pfam" id="PF02770"/>
    </source>
</evidence>
<dbReference type="InterPro" id="IPR036250">
    <property type="entry name" value="AcylCo_DH-like_C"/>
</dbReference>
<dbReference type="InterPro" id="IPR037069">
    <property type="entry name" value="AcylCoA_DH/ox_N_sf"/>
</dbReference>
<keyword evidence="3 6" id="KW-0285">Flavoprotein</keyword>
<feature type="domain" description="Acyl-CoA dehydrogenase/oxidase N-terminal" evidence="9">
    <location>
        <begin position="3"/>
        <end position="113"/>
    </location>
</feature>
<reference evidence="10 11" key="1">
    <citation type="submission" date="2020-04" db="EMBL/GenBank/DDBJ databases">
        <authorList>
            <person name="Klaysubun C."/>
            <person name="Duangmal K."/>
            <person name="Lipun K."/>
        </authorList>
    </citation>
    <scope>NUCLEOTIDE SEQUENCE [LARGE SCALE GENOMIC DNA]</scope>
    <source>
        <strain evidence="10 11">K10HN5</strain>
    </source>
</reference>
<dbReference type="SUPFAM" id="SSF47203">
    <property type="entry name" value="Acyl-CoA dehydrogenase C-terminal domain-like"/>
    <property type="match status" value="1"/>
</dbReference>
<evidence type="ECO:0000256" key="1">
    <source>
        <dbReference type="ARBA" id="ARBA00001974"/>
    </source>
</evidence>
<name>A0ABX1S4C3_9PSEU</name>
<comment type="similarity">
    <text evidence="2 6">Belongs to the acyl-CoA dehydrogenase family.</text>
</comment>
<organism evidence="10 11">
    <name type="scientific">Pseudonocardia acidicola</name>
    <dbReference type="NCBI Taxonomy" id="2724939"/>
    <lineage>
        <taxon>Bacteria</taxon>
        <taxon>Bacillati</taxon>
        <taxon>Actinomycetota</taxon>
        <taxon>Actinomycetes</taxon>
        <taxon>Pseudonocardiales</taxon>
        <taxon>Pseudonocardiaceae</taxon>
        <taxon>Pseudonocardia</taxon>
    </lineage>
</organism>
<evidence type="ECO:0000313" key="11">
    <source>
        <dbReference type="Proteomes" id="UP000820669"/>
    </source>
</evidence>